<dbReference type="AlphaFoldDB" id="A0A1G5L026"/>
<organism evidence="1 2">
    <name type="scientific">Microvirga guangxiensis</name>
    <dbReference type="NCBI Taxonomy" id="549386"/>
    <lineage>
        <taxon>Bacteria</taxon>
        <taxon>Pseudomonadati</taxon>
        <taxon>Pseudomonadota</taxon>
        <taxon>Alphaproteobacteria</taxon>
        <taxon>Hyphomicrobiales</taxon>
        <taxon>Methylobacteriaceae</taxon>
        <taxon>Microvirga</taxon>
    </lineage>
</organism>
<evidence type="ECO:0000313" key="1">
    <source>
        <dbReference type="EMBL" id="SCZ06217.1"/>
    </source>
</evidence>
<keyword evidence="2" id="KW-1185">Reference proteome</keyword>
<evidence type="ECO:0000313" key="2">
    <source>
        <dbReference type="Proteomes" id="UP000199569"/>
    </source>
</evidence>
<name>A0A1G5L026_9HYPH</name>
<protein>
    <submittedName>
        <fullName evidence="1">Uncharacterized protein</fullName>
    </submittedName>
</protein>
<sequence>MSYPLIQLAPAPDNLLLHGEVLGSVVRSGSDQPYTLTAELLENLPWSRLPSPFREVEHTFPSPEEPCAWLGHPPVQTNNSHTAARVV</sequence>
<proteinExistence type="predicted"/>
<dbReference type="OrthoDB" id="8020123at2"/>
<dbReference type="Proteomes" id="UP000199569">
    <property type="component" value="Unassembled WGS sequence"/>
</dbReference>
<gene>
    <name evidence="1" type="ORF">SAMN02927923_03779</name>
</gene>
<reference evidence="1 2" key="1">
    <citation type="submission" date="2016-10" db="EMBL/GenBank/DDBJ databases">
        <authorList>
            <person name="de Groot N.N."/>
        </authorList>
    </citation>
    <scope>NUCLEOTIDE SEQUENCE [LARGE SCALE GENOMIC DNA]</scope>
    <source>
        <strain evidence="1 2">CGMCC 1.7666</strain>
    </source>
</reference>
<accession>A0A1G5L026</accession>
<dbReference type="EMBL" id="FMVJ01000013">
    <property type="protein sequence ID" value="SCZ06217.1"/>
    <property type="molecule type" value="Genomic_DNA"/>
</dbReference>
<dbReference type="STRING" id="549386.SAMN02927923_03779"/>